<keyword evidence="3" id="KW-1185">Reference proteome</keyword>
<protein>
    <submittedName>
        <fullName evidence="2">Uncharacterized protein</fullName>
    </submittedName>
</protein>
<feature type="non-terminal residue" evidence="2">
    <location>
        <position position="1"/>
    </location>
</feature>
<dbReference type="Proteomes" id="UP000485058">
    <property type="component" value="Unassembled WGS sequence"/>
</dbReference>
<dbReference type="EMBL" id="BLLF01005626">
    <property type="protein sequence ID" value="GFH31436.1"/>
    <property type="molecule type" value="Genomic_DNA"/>
</dbReference>
<evidence type="ECO:0000313" key="3">
    <source>
        <dbReference type="Proteomes" id="UP000485058"/>
    </source>
</evidence>
<name>A0A6A0AFD0_HAELA</name>
<gene>
    <name evidence="2" type="ORF">HaLaN_30485</name>
</gene>
<keyword evidence="1" id="KW-0812">Transmembrane</keyword>
<proteinExistence type="predicted"/>
<keyword evidence="1" id="KW-0472">Membrane</keyword>
<evidence type="ECO:0000313" key="2">
    <source>
        <dbReference type="EMBL" id="GFH31436.1"/>
    </source>
</evidence>
<organism evidence="2 3">
    <name type="scientific">Haematococcus lacustris</name>
    <name type="common">Green alga</name>
    <name type="synonym">Haematococcus pluvialis</name>
    <dbReference type="NCBI Taxonomy" id="44745"/>
    <lineage>
        <taxon>Eukaryota</taxon>
        <taxon>Viridiplantae</taxon>
        <taxon>Chlorophyta</taxon>
        <taxon>core chlorophytes</taxon>
        <taxon>Chlorophyceae</taxon>
        <taxon>CS clade</taxon>
        <taxon>Chlamydomonadales</taxon>
        <taxon>Haematococcaceae</taxon>
        <taxon>Haematococcus</taxon>
    </lineage>
</organism>
<evidence type="ECO:0000256" key="1">
    <source>
        <dbReference type="SAM" id="Phobius"/>
    </source>
</evidence>
<keyword evidence="1" id="KW-1133">Transmembrane helix</keyword>
<accession>A0A6A0AFD0</accession>
<feature type="non-terminal residue" evidence="2">
    <location>
        <position position="198"/>
    </location>
</feature>
<dbReference type="AlphaFoldDB" id="A0A6A0AFD0"/>
<sequence>MRTAEQFVYYLLAVALLLRQCCGMLHMLHLYIDFACQFQGQWVDQQLRLKALEAMASGKGQAPTRLPSISLSADMAQLQLRGLRGPHEQRMAAAKLKCMELETAHGVHALEKEKHHGSAEGESPLIARGLVLLVEGQVSRYRTQVEQLTNDVHELGLQRDRMGQSDKDTRAASNAIKAKLRTARQLLKEAALYQALGS</sequence>
<comment type="caution">
    <text evidence="2">The sequence shown here is derived from an EMBL/GenBank/DDBJ whole genome shotgun (WGS) entry which is preliminary data.</text>
</comment>
<feature type="transmembrane region" description="Helical" evidence="1">
    <location>
        <begin position="7"/>
        <end position="32"/>
    </location>
</feature>
<reference evidence="2 3" key="1">
    <citation type="submission" date="2020-02" db="EMBL/GenBank/DDBJ databases">
        <title>Draft genome sequence of Haematococcus lacustris strain NIES-144.</title>
        <authorList>
            <person name="Morimoto D."/>
            <person name="Nakagawa S."/>
            <person name="Yoshida T."/>
            <person name="Sawayama S."/>
        </authorList>
    </citation>
    <scope>NUCLEOTIDE SEQUENCE [LARGE SCALE GENOMIC DNA]</scope>
    <source>
        <strain evidence="2 3">NIES-144</strain>
    </source>
</reference>